<proteinExistence type="predicted"/>
<dbReference type="Gene3D" id="2.30.320.10">
    <property type="entry name" value="YwqG-like"/>
    <property type="match status" value="1"/>
</dbReference>
<reference evidence="1 2" key="1">
    <citation type="submission" date="2019-10" db="EMBL/GenBank/DDBJ databases">
        <title>Streptomyces smaragdinus sp. nov. and Streptomyces fabii sp. nov., isolated from the gut of fungus growing-termite Macrotermes natalensis.</title>
        <authorList>
            <person name="Schwitalla J."/>
            <person name="Benndorf R."/>
            <person name="Martin K."/>
            <person name="De Beer W."/>
            <person name="Kaster A.-K."/>
            <person name="Vollmers J."/>
            <person name="Poulsen M."/>
            <person name="Beemelmanns C."/>
        </authorList>
    </citation>
    <scope>NUCLEOTIDE SEQUENCE [LARGE SCALE GENOMIC DNA]</scope>
    <source>
        <strain evidence="1 2">RB5</strain>
    </source>
</reference>
<accession>A0A7K0CLV4</accession>
<evidence type="ECO:0008006" key="3">
    <source>
        <dbReference type="Google" id="ProtNLM"/>
    </source>
</evidence>
<dbReference type="AlphaFoldDB" id="A0A7K0CLV4"/>
<gene>
    <name evidence="1" type="ORF">SRB5_38960</name>
</gene>
<evidence type="ECO:0000313" key="1">
    <source>
        <dbReference type="EMBL" id="MQY13744.1"/>
    </source>
</evidence>
<keyword evidence="2" id="KW-1185">Reference proteome</keyword>
<protein>
    <recommendedName>
        <fullName evidence="3">DUF1963 domain-containing protein</fullName>
    </recommendedName>
</protein>
<organism evidence="1 2">
    <name type="scientific">Streptomyces smaragdinus</name>
    <dbReference type="NCBI Taxonomy" id="2585196"/>
    <lineage>
        <taxon>Bacteria</taxon>
        <taxon>Bacillati</taxon>
        <taxon>Actinomycetota</taxon>
        <taxon>Actinomycetes</taxon>
        <taxon>Kitasatosporales</taxon>
        <taxon>Streptomycetaceae</taxon>
        <taxon>Streptomyces</taxon>
    </lineage>
</organism>
<comment type="caution">
    <text evidence="1">The sequence shown here is derived from an EMBL/GenBank/DDBJ whole genome shotgun (WGS) entry which is preliminary data.</text>
</comment>
<evidence type="ECO:0000313" key="2">
    <source>
        <dbReference type="Proteomes" id="UP000466345"/>
    </source>
</evidence>
<name>A0A7K0CLV4_9ACTN</name>
<sequence>MLVGQAFPSETYHPAMLTQPTGQAQGPYDAAFLPRLQMTLRPADEPVTEPVAKFGGQPVWLDEPAWPVNPRTEEPLVFIGQFRVPGEEVRLAYLFLDEDGRIMGMYPTDGEAVVLTQPDGRVPPFAVIGPPGTQGRTLWRWGRDETPIPVEYLVDLEPPTPESDAETDKMAAWGRSLRQEGPEIDLPCGDVLEDFLGGTAVFPNHRAFELENDSWQFLCQFTDRGEEEEGYPFFLNFGYGSGFVFLSPDHREGRFLADCG</sequence>
<dbReference type="EMBL" id="WEGJ01000015">
    <property type="protein sequence ID" value="MQY13744.1"/>
    <property type="molecule type" value="Genomic_DNA"/>
</dbReference>
<dbReference type="Proteomes" id="UP000466345">
    <property type="component" value="Unassembled WGS sequence"/>
</dbReference>